<reference evidence="3" key="1">
    <citation type="submission" date="2025-08" db="UniProtKB">
        <authorList>
            <consortium name="RefSeq"/>
        </authorList>
    </citation>
    <scope>IDENTIFICATION</scope>
</reference>
<evidence type="ECO:0000256" key="1">
    <source>
        <dbReference type="PROSITE-ProRule" id="PRU00047"/>
    </source>
</evidence>
<dbReference type="InterPro" id="IPR001878">
    <property type="entry name" value="Znf_CCHC"/>
</dbReference>
<dbReference type="InterPro" id="IPR054722">
    <property type="entry name" value="PolX-like_BBD"/>
</dbReference>
<dbReference type="AlphaFoldDB" id="A0A1S3Y6P9"/>
<dbReference type="OMA" id="NWEMTED"/>
<dbReference type="GO" id="GO:0008270">
    <property type="term" value="F:zinc ion binding"/>
    <property type="evidence" value="ECO:0007669"/>
    <property type="project" value="UniProtKB-KW"/>
</dbReference>
<proteinExistence type="predicted"/>
<dbReference type="PANTHER" id="PTHR47592:SF27">
    <property type="entry name" value="OS08G0421700 PROTEIN"/>
    <property type="match status" value="1"/>
</dbReference>
<evidence type="ECO:0000259" key="2">
    <source>
        <dbReference type="PROSITE" id="PS50158"/>
    </source>
</evidence>
<dbReference type="RefSeq" id="XP_016447903.1">
    <property type="nucleotide sequence ID" value="XM_016592417.1"/>
</dbReference>
<feature type="domain" description="CCHC-type" evidence="2">
    <location>
        <begin position="165"/>
        <end position="180"/>
    </location>
</feature>
<organism evidence="3">
    <name type="scientific">Nicotiana tabacum</name>
    <name type="common">Common tobacco</name>
    <dbReference type="NCBI Taxonomy" id="4097"/>
    <lineage>
        <taxon>Eukaryota</taxon>
        <taxon>Viridiplantae</taxon>
        <taxon>Streptophyta</taxon>
        <taxon>Embryophyta</taxon>
        <taxon>Tracheophyta</taxon>
        <taxon>Spermatophyta</taxon>
        <taxon>Magnoliopsida</taxon>
        <taxon>eudicotyledons</taxon>
        <taxon>Gunneridae</taxon>
        <taxon>Pentapetalae</taxon>
        <taxon>asterids</taxon>
        <taxon>lamiids</taxon>
        <taxon>Solanales</taxon>
        <taxon>Solanaceae</taxon>
        <taxon>Nicotianoideae</taxon>
        <taxon>Nicotianeae</taxon>
        <taxon>Nicotiana</taxon>
    </lineage>
</organism>
<accession>A0A1S3Y6P9</accession>
<dbReference type="GO" id="GO:0003676">
    <property type="term" value="F:nucleic acid binding"/>
    <property type="evidence" value="ECO:0007669"/>
    <property type="project" value="InterPro"/>
</dbReference>
<dbReference type="Pfam" id="PF14223">
    <property type="entry name" value="Retrotran_gag_2"/>
    <property type="match status" value="1"/>
</dbReference>
<dbReference type="InterPro" id="IPR036875">
    <property type="entry name" value="Znf_CCHC_sf"/>
</dbReference>
<dbReference type="PROSITE" id="PS50158">
    <property type="entry name" value="ZF_CCHC"/>
    <property type="match status" value="1"/>
</dbReference>
<name>A0A1S3Y6P9_TOBAC</name>
<keyword evidence="1" id="KW-0863">Zinc-finger</keyword>
<dbReference type="OrthoDB" id="1751284at2759"/>
<keyword evidence="1" id="KW-0862">Zinc</keyword>
<keyword evidence="1" id="KW-0479">Metal-binding</keyword>
<dbReference type="SUPFAM" id="SSF57756">
    <property type="entry name" value="Retrovirus zinc finger-like domains"/>
    <property type="match status" value="1"/>
</dbReference>
<dbReference type="PANTHER" id="PTHR47592">
    <property type="entry name" value="PBF68 PROTEIN"/>
    <property type="match status" value="1"/>
</dbReference>
<dbReference type="KEGG" id="nta:107772959"/>
<evidence type="ECO:0000313" key="3">
    <source>
        <dbReference type="RefSeq" id="XP_016447903.1"/>
    </source>
</evidence>
<sequence length="295" mass="33587">MENNTANIDVDATKYAAPSPITYAKPFPDVSKIEEAKEIWESMIIKYTAEDATKQKFVIGNYYNWEMTEDKDITAQINEYHKLIEDLKYKDISLQNSLLLDLVKHIIIENTNCKQVVVDKGKEIATRANLMEDNKRQNKSNNMYDKRNGYKPTTNNRTFKKKGNCFVCGKSGHHATQCRKRARNDNPAKAKVNIIEAKADDIIIVVVFQVNLVANVKDWVLDSGATRHMYTDKKDFVSYSQVEKGEEVVYLGDSRTTPVLGKDKVLLKITSSKTLALNDVLHVPNIRANLVYVGY</sequence>
<gene>
    <name evidence="3" type="primary">LOC107772959</name>
</gene>
<dbReference type="PaxDb" id="4097-A0A1S3Y6P9"/>
<dbReference type="Pfam" id="PF22936">
    <property type="entry name" value="Pol_BBD"/>
    <property type="match status" value="1"/>
</dbReference>
<protein>
    <recommendedName>
        <fullName evidence="2">CCHC-type domain-containing protein</fullName>
    </recommendedName>
</protein>